<dbReference type="CDD" id="cd00408">
    <property type="entry name" value="DHDPS-like"/>
    <property type="match status" value="1"/>
</dbReference>
<protein>
    <submittedName>
        <fullName evidence="4">Dihydrodipicolinate synthase family protein</fullName>
    </submittedName>
</protein>
<gene>
    <name evidence="4" type="ORF">GCM10023346_32870</name>
</gene>
<dbReference type="EMBL" id="BAABKK010000024">
    <property type="protein sequence ID" value="GAA5197649.1"/>
    <property type="molecule type" value="Genomic_DNA"/>
</dbReference>
<comment type="caution">
    <text evidence="4">The sequence shown here is derived from an EMBL/GenBank/DDBJ whole genome shotgun (WGS) entry which is preliminary data.</text>
</comment>
<dbReference type="InterPro" id="IPR002220">
    <property type="entry name" value="DapA-like"/>
</dbReference>
<evidence type="ECO:0000313" key="4">
    <source>
        <dbReference type="EMBL" id="GAA5197649.1"/>
    </source>
</evidence>
<dbReference type="PIRSF" id="PIRSF001365">
    <property type="entry name" value="DHDPS"/>
    <property type="match status" value="1"/>
</dbReference>
<sequence>MQHEQMHDTELQHARKDNPMREALAPGVWGVVATPFQGSTLDLDTDSLAQLVEHYESIGATGLTVLGVFGEAAALTAAERSLALEVVVEETRLPVVVGVTSLFTGTAVEEIRAAQAVAGDRIAAVMVQANSARPEVVIAHLNAIHQSTGAKVVLQDYPVASGVSISTEALINVVQACKFVIAVKAEAPPTSVAIAQLAAAVEVSVFGGLGGQGLLDELVAGAAGAMTGFSYPEALVACVRAWQSGGYHAARDALLPYLPLINFEQQARIALSVRKECFRERGLIKDSGVRPPAAPFPEVLRNGMLTHLAEAARALDLSLAPTAHTAGRL</sequence>
<dbReference type="PRINTS" id="PR00146">
    <property type="entry name" value="DHPICSNTHASE"/>
</dbReference>
<keyword evidence="5" id="KW-1185">Reference proteome</keyword>
<dbReference type="Gene3D" id="3.20.20.70">
    <property type="entry name" value="Aldolase class I"/>
    <property type="match status" value="1"/>
</dbReference>
<dbReference type="Pfam" id="PF00701">
    <property type="entry name" value="DHDPS"/>
    <property type="match status" value="1"/>
</dbReference>
<dbReference type="Proteomes" id="UP001500200">
    <property type="component" value="Unassembled WGS sequence"/>
</dbReference>
<evidence type="ECO:0000313" key="5">
    <source>
        <dbReference type="Proteomes" id="UP001500200"/>
    </source>
</evidence>
<evidence type="ECO:0000256" key="1">
    <source>
        <dbReference type="ARBA" id="ARBA00007592"/>
    </source>
</evidence>
<dbReference type="SUPFAM" id="SSF51569">
    <property type="entry name" value="Aldolase"/>
    <property type="match status" value="1"/>
</dbReference>
<organism evidence="4 5">
    <name type="scientific">Arthrobacter gyeryongensis</name>
    <dbReference type="NCBI Taxonomy" id="1650592"/>
    <lineage>
        <taxon>Bacteria</taxon>
        <taxon>Bacillati</taxon>
        <taxon>Actinomycetota</taxon>
        <taxon>Actinomycetes</taxon>
        <taxon>Micrococcales</taxon>
        <taxon>Micrococcaceae</taxon>
        <taxon>Arthrobacter</taxon>
    </lineage>
</organism>
<accession>A0ABP9SLX2</accession>
<comment type="similarity">
    <text evidence="1 3">Belongs to the DapA family.</text>
</comment>
<name>A0ABP9SLX2_9MICC</name>
<proteinExistence type="inferred from homology"/>
<dbReference type="SMART" id="SM01130">
    <property type="entry name" value="DHDPS"/>
    <property type="match status" value="1"/>
</dbReference>
<keyword evidence="2 3" id="KW-0456">Lyase</keyword>
<evidence type="ECO:0000256" key="2">
    <source>
        <dbReference type="ARBA" id="ARBA00023239"/>
    </source>
</evidence>
<dbReference type="PANTHER" id="PTHR12128">
    <property type="entry name" value="DIHYDRODIPICOLINATE SYNTHASE"/>
    <property type="match status" value="1"/>
</dbReference>
<dbReference type="InterPro" id="IPR013785">
    <property type="entry name" value="Aldolase_TIM"/>
</dbReference>
<reference evidence="5" key="1">
    <citation type="journal article" date="2019" name="Int. J. Syst. Evol. Microbiol.">
        <title>The Global Catalogue of Microorganisms (GCM) 10K type strain sequencing project: providing services to taxonomists for standard genome sequencing and annotation.</title>
        <authorList>
            <consortium name="The Broad Institute Genomics Platform"/>
            <consortium name="The Broad Institute Genome Sequencing Center for Infectious Disease"/>
            <person name="Wu L."/>
            <person name="Ma J."/>
        </authorList>
    </citation>
    <scope>NUCLEOTIDE SEQUENCE [LARGE SCALE GENOMIC DNA]</scope>
    <source>
        <strain evidence="5">JCM 18514</strain>
    </source>
</reference>
<dbReference type="PANTHER" id="PTHR12128:SF66">
    <property type="entry name" value="4-HYDROXY-2-OXOGLUTARATE ALDOLASE, MITOCHONDRIAL"/>
    <property type="match status" value="1"/>
</dbReference>
<evidence type="ECO:0000256" key="3">
    <source>
        <dbReference type="PIRNR" id="PIRNR001365"/>
    </source>
</evidence>